<dbReference type="AlphaFoldDB" id="A0A100VWW4"/>
<sequence length="155" mass="16245">MRSTSMSLEPGFRGVICASFGDTGDTAGRDTGDRPRYDLRFTSANPESLAELRSALDRSCVGARLVLAGPAVDVHAASAAAQDCGMVDEEITLLPDQDSPWVVFCGHCHVGTTTTGVHGSVEVPCQGCGIVLATTDHFSRRLGGYLGYSAHAEEA</sequence>
<dbReference type="OrthoDB" id="3579011at2"/>
<dbReference type="InterPro" id="IPR048037">
    <property type="entry name" value="DmmA-like_C"/>
</dbReference>
<evidence type="ECO:0000259" key="1">
    <source>
        <dbReference type="Pfam" id="PF22289"/>
    </source>
</evidence>
<reference evidence="3" key="2">
    <citation type="submission" date="2016-02" db="EMBL/GenBank/DDBJ databases">
        <title>Draft genome sequence of five rapidly growing Mycobacterium species.</title>
        <authorList>
            <person name="Katahira K."/>
            <person name="Gotou Y."/>
            <person name="Iida K."/>
            <person name="Ogura Y."/>
            <person name="Hayashi T."/>
        </authorList>
    </citation>
    <scope>NUCLEOTIDE SEQUENCE [LARGE SCALE GENOMIC DNA]</scope>
    <source>
        <strain evidence="3">JCM15654</strain>
    </source>
</reference>
<comment type="caution">
    <text evidence="2">The sequence shown here is derived from an EMBL/GenBank/DDBJ whole genome shotgun (WGS) entry which is preliminary data.</text>
</comment>
<reference evidence="3" key="1">
    <citation type="journal article" date="2016" name="Genome Announc.">
        <title>Draft Genome Sequences of Five Rapidly Growing Mycobacterium Species, M. thermoresistibile, M. fortuitum subsp. acetamidolyticum, M. canariasense, M. brisbanense, and M. novocastrense.</title>
        <authorList>
            <person name="Katahira K."/>
            <person name="Ogura Y."/>
            <person name="Gotoh Y."/>
            <person name="Hayashi T."/>
        </authorList>
    </citation>
    <scope>NUCLEOTIDE SEQUENCE [LARGE SCALE GENOMIC DNA]</scope>
    <source>
        <strain evidence="3">JCM15654</strain>
    </source>
</reference>
<dbReference type="Proteomes" id="UP000069620">
    <property type="component" value="Unassembled WGS sequence"/>
</dbReference>
<protein>
    <recommendedName>
        <fullName evidence="1">Dimethylamine monooxygenase subunit DmmA-like C-terminal domain-containing protein</fullName>
    </recommendedName>
</protein>
<feature type="domain" description="Dimethylamine monooxygenase subunit DmmA-like C-terminal" evidence="1">
    <location>
        <begin position="103"/>
        <end position="147"/>
    </location>
</feature>
<dbReference type="NCBIfam" id="NF041259">
    <property type="entry name" value="mono_DmmA_fam"/>
    <property type="match status" value="1"/>
</dbReference>
<keyword evidence="3" id="KW-1185">Reference proteome</keyword>
<dbReference type="Pfam" id="PF22289">
    <property type="entry name" value="DmmA-like_C"/>
    <property type="match status" value="1"/>
</dbReference>
<name>A0A100VWW4_9MYCO</name>
<dbReference type="EMBL" id="BCSX01000019">
    <property type="protein sequence ID" value="GAS87492.1"/>
    <property type="molecule type" value="Genomic_DNA"/>
</dbReference>
<dbReference type="RefSeq" id="WP_062828361.1">
    <property type="nucleotide sequence ID" value="NZ_BCSX01000019.1"/>
</dbReference>
<organism evidence="2 3">
    <name type="scientific">Mycolicibacterium brisbanense</name>
    <dbReference type="NCBI Taxonomy" id="146020"/>
    <lineage>
        <taxon>Bacteria</taxon>
        <taxon>Bacillati</taxon>
        <taxon>Actinomycetota</taxon>
        <taxon>Actinomycetes</taxon>
        <taxon>Mycobacteriales</taxon>
        <taxon>Mycobacteriaceae</taxon>
        <taxon>Mycolicibacterium</taxon>
    </lineage>
</organism>
<proteinExistence type="predicted"/>
<accession>A0A100VWW4</accession>
<dbReference type="STRING" id="146020.RMCB_1588"/>
<evidence type="ECO:0000313" key="2">
    <source>
        <dbReference type="EMBL" id="GAS87492.1"/>
    </source>
</evidence>
<evidence type="ECO:0000313" key="3">
    <source>
        <dbReference type="Proteomes" id="UP000069620"/>
    </source>
</evidence>
<gene>
    <name evidence="2" type="ORF">RMCB_1588</name>
</gene>